<sequence length="106" mass="12680">MDLICQKSKRKFESKPKHKIETVIIKIYTRILCTDVEYKTLSIDNKTTCKEIVQMILKKFRLQHRDSNLFYLTLEAWIKQTEGFDILSLCLLRIMIINRNAVRVEM</sequence>
<dbReference type="GO" id="GO:0045742">
    <property type="term" value="P:positive regulation of epidermal growth factor receptor signaling pathway"/>
    <property type="evidence" value="ECO:0007669"/>
    <property type="project" value="TreeGrafter"/>
</dbReference>
<comment type="caution">
    <text evidence="1">The sequence shown here is derived from an EMBL/GenBank/DDBJ whole genome shotgun (WGS) entry which is preliminary data.</text>
</comment>
<dbReference type="PANTHER" id="PTHR21298:SF2">
    <property type="entry name" value="GH01721P"/>
    <property type="match status" value="1"/>
</dbReference>
<dbReference type="Gene3D" id="3.10.20.90">
    <property type="entry name" value="Phosphatidylinositol 3-kinase Catalytic Subunit, Chain A, domain 1"/>
    <property type="match status" value="1"/>
</dbReference>
<dbReference type="InterPro" id="IPR000159">
    <property type="entry name" value="RA_dom"/>
</dbReference>
<gene>
    <name evidence="1" type="ORF">QR98_0092020</name>
</gene>
<accession>A0A132AI21</accession>
<dbReference type="VEuPathDB" id="VectorBase:SSCA002794"/>
<dbReference type="GO" id="GO:0007165">
    <property type="term" value="P:signal transduction"/>
    <property type="evidence" value="ECO:0007669"/>
    <property type="project" value="InterPro"/>
</dbReference>
<evidence type="ECO:0000313" key="1">
    <source>
        <dbReference type="EMBL" id="KPM10642.1"/>
    </source>
</evidence>
<proteinExistence type="predicted"/>
<dbReference type="Pfam" id="PF00788">
    <property type="entry name" value="RA"/>
    <property type="match status" value="1"/>
</dbReference>
<dbReference type="SUPFAM" id="SSF54236">
    <property type="entry name" value="Ubiquitin-like"/>
    <property type="match status" value="1"/>
</dbReference>
<organism evidence="1 2">
    <name type="scientific">Sarcoptes scabiei</name>
    <name type="common">Itch mite</name>
    <name type="synonym">Acarus scabiei</name>
    <dbReference type="NCBI Taxonomy" id="52283"/>
    <lineage>
        <taxon>Eukaryota</taxon>
        <taxon>Metazoa</taxon>
        <taxon>Ecdysozoa</taxon>
        <taxon>Arthropoda</taxon>
        <taxon>Chelicerata</taxon>
        <taxon>Arachnida</taxon>
        <taxon>Acari</taxon>
        <taxon>Acariformes</taxon>
        <taxon>Sarcoptiformes</taxon>
        <taxon>Astigmata</taxon>
        <taxon>Psoroptidia</taxon>
        <taxon>Sarcoptoidea</taxon>
        <taxon>Sarcoptidae</taxon>
        <taxon>Sarcoptinae</taxon>
        <taxon>Sarcoptes</taxon>
    </lineage>
</organism>
<reference evidence="1 2" key="1">
    <citation type="journal article" date="2015" name="Parasit. Vectors">
        <title>Draft genome of the scabies mite.</title>
        <authorList>
            <person name="Rider S.D.Jr."/>
            <person name="Morgan M.S."/>
            <person name="Arlian L.G."/>
        </authorList>
    </citation>
    <scope>NUCLEOTIDE SEQUENCE [LARGE SCALE GENOMIC DNA]</scope>
    <source>
        <strain evidence="1">Arlian Lab</strain>
    </source>
</reference>
<dbReference type="PROSITE" id="PS50200">
    <property type="entry name" value="RA"/>
    <property type="match status" value="1"/>
</dbReference>
<dbReference type="EMBL" id="JXLN01015550">
    <property type="protein sequence ID" value="KPM10642.1"/>
    <property type="molecule type" value="Genomic_DNA"/>
</dbReference>
<evidence type="ECO:0000313" key="2">
    <source>
        <dbReference type="Proteomes" id="UP000616769"/>
    </source>
</evidence>
<dbReference type="AlphaFoldDB" id="A0A132AI21"/>
<protein>
    <submittedName>
        <fullName evidence="1">Ras association (RalGDS/AF-6) domain containing protein</fullName>
    </submittedName>
</protein>
<name>A0A132AI21_SARSC</name>
<dbReference type="Proteomes" id="UP000616769">
    <property type="component" value="Unassembled WGS sequence"/>
</dbReference>
<dbReference type="InterPro" id="IPR029071">
    <property type="entry name" value="Ubiquitin-like_domsf"/>
</dbReference>
<dbReference type="PANTHER" id="PTHR21298">
    <property type="entry name" value="GH01721P"/>
    <property type="match status" value="1"/>
</dbReference>
<dbReference type="OrthoDB" id="3908708at2759"/>
<dbReference type="GO" id="GO:0045743">
    <property type="term" value="P:positive regulation of fibroblast growth factor receptor signaling pathway"/>
    <property type="evidence" value="ECO:0007669"/>
    <property type="project" value="TreeGrafter"/>
</dbReference>